<dbReference type="EMBL" id="QEFC01004114">
    <property type="protein sequence ID" value="KAE9445509.1"/>
    <property type="molecule type" value="Genomic_DNA"/>
</dbReference>
<evidence type="ECO:0000256" key="2">
    <source>
        <dbReference type="ARBA" id="ARBA00022598"/>
    </source>
</evidence>
<gene>
    <name evidence="6" type="ORF">C3L33_22593</name>
</gene>
<dbReference type="GO" id="GO:0005524">
    <property type="term" value="F:ATP binding"/>
    <property type="evidence" value="ECO:0007669"/>
    <property type="project" value="InterPro"/>
</dbReference>
<reference evidence="6" key="1">
    <citation type="journal article" date="2019" name="Genome Biol. Evol.">
        <title>The Rhododendron genome and chromosomal organization provide insight into shared whole-genome duplications across the heath family (Ericaceae).</title>
        <authorList>
            <person name="Soza V.L."/>
            <person name="Lindsley D."/>
            <person name="Waalkes A."/>
            <person name="Ramage E."/>
            <person name="Patwardhan R.P."/>
            <person name="Burton J.N."/>
            <person name="Adey A."/>
            <person name="Kumar A."/>
            <person name="Qiu R."/>
            <person name="Shendure J."/>
            <person name="Hall B."/>
        </authorList>
    </citation>
    <scope>NUCLEOTIDE SEQUENCE</scope>
    <source>
        <strain evidence="6">RSF 1966-606</strain>
    </source>
</reference>
<evidence type="ECO:0000259" key="5">
    <source>
        <dbReference type="Pfam" id="PF00152"/>
    </source>
</evidence>
<evidence type="ECO:0000256" key="3">
    <source>
        <dbReference type="ARBA" id="ARBA00022741"/>
    </source>
</evidence>
<accession>A0A6A4KRI6</accession>
<dbReference type="GO" id="GO:0005829">
    <property type="term" value="C:cytosol"/>
    <property type="evidence" value="ECO:0007669"/>
    <property type="project" value="TreeGrafter"/>
</dbReference>
<comment type="caution">
    <text evidence="6">The sequence shown here is derived from an EMBL/GenBank/DDBJ whole genome shotgun (WGS) entry which is preliminary data.</text>
</comment>
<evidence type="ECO:0000313" key="6">
    <source>
        <dbReference type="EMBL" id="KAE9445509.1"/>
    </source>
</evidence>
<dbReference type="Pfam" id="PF00152">
    <property type="entry name" value="tRNA-synt_2"/>
    <property type="match status" value="1"/>
</dbReference>
<dbReference type="PANTHER" id="PTHR43450:SF1">
    <property type="entry name" value="ASPARTATE--TRNA LIGASE, CYTOPLASMIC"/>
    <property type="match status" value="1"/>
</dbReference>
<feature type="non-terminal residue" evidence="6">
    <location>
        <position position="1"/>
    </location>
</feature>
<dbReference type="GO" id="GO:0006422">
    <property type="term" value="P:aspartyl-tRNA aminoacylation"/>
    <property type="evidence" value="ECO:0007669"/>
    <property type="project" value="InterPro"/>
</dbReference>
<dbReference type="GO" id="GO:0003723">
    <property type="term" value="F:RNA binding"/>
    <property type="evidence" value="ECO:0007669"/>
    <property type="project" value="TreeGrafter"/>
</dbReference>
<evidence type="ECO:0000256" key="4">
    <source>
        <dbReference type="ARBA" id="ARBA00022840"/>
    </source>
</evidence>
<dbReference type="GO" id="GO:0004815">
    <property type="term" value="F:aspartate-tRNA ligase activity"/>
    <property type="evidence" value="ECO:0007669"/>
    <property type="project" value="InterPro"/>
</dbReference>
<evidence type="ECO:0000256" key="1">
    <source>
        <dbReference type="ARBA" id="ARBA00022490"/>
    </source>
</evidence>
<dbReference type="InterPro" id="IPR004364">
    <property type="entry name" value="Aa-tRNA-synt_II"/>
</dbReference>
<dbReference type="InterPro" id="IPR004523">
    <property type="entry name" value="Asp-tRNA_synthase_2"/>
</dbReference>
<dbReference type="OrthoDB" id="372395at2759"/>
<protein>
    <recommendedName>
        <fullName evidence="5">Aminoacyl-tRNA synthetase class II (D/K/N) domain-containing protein</fullName>
    </recommendedName>
</protein>
<dbReference type="SUPFAM" id="SSF55681">
    <property type="entry name" value="Class II aaRS and biotin synthetases"/>
    <property type="match status" value="1"/>
</dbReference>
<dbReference type="PANTHER" id="PTHR43450">
    <property type="entry name" value="ASPARTYL-TRNA SYNTHETASE"/>
    <property type="match status" value="1"/>
</dbReference>
<dbReference type="InterPro" id="IPR045864">
    <property type="entry name" value="aa-tRNA-synth_II/BPL/LPL"/>
</dbReference>
<name>A0A6A4KRI6_9ERIC</name>
<proteinExistence type="predicted"/>
<organism evidence="6">
    <name type="scientific">Rhododendron williamsianum</name>
    <dbReference type="NCBI Taxonomy" id="262921"/>
    <lineage>
        <taxon>Eukaryota</taxon>
        <taxon>Viridiplantae</taxon>
        <taxon>Streptophyta</taxon>
        <taxon>Embryophyta</taxon>
        <taxon>Tracheophyta</taxon>
        <taxon>Spermatophyta</taxon>
        <taxon>Magnoliopsida</taxon>
        <taxon>eudicotyledons</taxon>
        <taxon>Gunneridae</taxon>
        <taxon>Pentapetalae</taxon>
        <taxon>asterids</taxon>
        <taxon>Ericales</taxon>
        <taxon>Ericaceae</taxon>
        <taxon>Ericoideae</taxon>
        <taxon>Rhodoreae</taxon>
        <taxon>Rhododendron</taxon>
    </lineage>
</organism>
<dbReference type="AlphaFoldDB" id="A0A6A4KRI6"/>
<keyword evidence="1" id="KW-0963">Cytoplasm</keyword>
<sequence length="112" mass="12877">MNNNHCSRIIIIHYHIQAVPISEGFVGIHTPKLIAASSEGGSAVGSVFRAEYSFTHRHLRKFTGLDVEMEIKEHYSEVMDIVDRLFVALFDSLNERCQKELEVVREQYPFEP</sequence>
<feature type="domain" description="Aminoacyl-tRNA synthetase class II (D/K/N)" evidence="5">
    <location>
        <begin position="44"/>
        <end position="104"/>
    </location>
</feature>
<keyword evidence="4" id="KW-0067">ATP-binding</keyword>
<keyword evidence="3" id="KW-0547">Nucleotide-binding</keyword>
<dbReference type="GO" id="GO:0017101">
    <property type="term" value="C:aminoacyl-tRNA synthetase multienzyme complex"/>
    <property type="evidence" value="ECO:0007669"/>
    <property type="project" value="TreeGrafter"/>
</dbReference>
<dbReference type="Gene3D" id="3.30.930.10">
    <property type="entry name" value="Bira Bifunctional Protein, Domain 2"/>
    <property type="match status" value="1"/>
</dbReference>
<keyword evidence="2" id="KW-0436">Ligase</keyword>